<evidence type="ECO:0000313" key="3">
    <source>
        <dbReference type="Proteomes" id="UP000235145"/>
    </source>
</evidence>
<organism evidence="2 3">
    <name type="scientific">Lactuca sativa</name>
    <name type="common">Garden lettuce</name>
    <dbReference type="NCBI Taxonomy" id="4236"/>
    <lineage>
        <taxon>Eukaryota</taxon>
        <taxon>Viridiplantae</taxon>
        <taxon>Streptophyta</taxon>
        <taxon>Embryophyta</taxon>
        <taxon>Tracheophyta</taxon>
        <taxon>Spermatophyta</taxon>
        <taxon>Magnoliopsida</taxon>
        <taxon>eudicotyledons</taxon>
        <taxon>Gunneridae</taxon>
        <taxon>Pentapetalae</taxon>
        <taxon>asterids</taxon>
        <taxon>campanulids</taxon>
        <taxon>Asterales</taxon>
        <taxon>Asteraceae</taxon>
        <taxon>Cichorioideae</taxon>
        <taxon>Cichorieae</taxon>
        <taxon>Lactucinae</taxon>
        <taxon>Lactuca</taxon>
    </lineage>
</organism>
<feature type="domain" description="Reverse transcriptase Ty1/copia-type" evidence="1">
    <location>
        <begin position="3"/>
        <end position="81"/>
    </location>
</feature>
<dbReference type="Proteomes" id="UP000235145">
    <property type="component" value="Unassembled WGS sequence"/>
</dbReference>
<dbReference type="EMBL" id="NBSK02000009">
    <property type="protein sequence ID" value="KAJ0188574.1"/>
    <property type="molecule type" value="Genomic_DNA"/>
</dbReference>
<accession>A0A9R1WVY2</accession>
<dbReference type="Pfam" id="PF07727">
    <property type="entry name" value="RVT_2"/>
    <property type="match status" value="1"/>
</dbReference>
<evidence type="ECO:0000313" key="2">
    <source>
        <dbReference type="EMBL" id="KAJ0188574.1"/>
    </source>
</evidence>
<name>A0A9R1WVY2_LACSA</name>
<comment type="caution">
    <text evidence="2">The sequence shown here is derived from an EMBL/GenBank/DDBJ whole genome shotgun (WGS) entry which is preliminary data.</text>
</comment>
<evidence type="ECO:0000259" key="1">
    <source>
        <dbReference type="Pfam" id="PF07727"/>
    </source>
</evidence>
<sequence>MEGVDYNEIFSLIAKHTSIWVLLSVVAHGDLELEQIVVKTAFFHGKLDDRIYMHQPKGFKVVDKEIQVCRLKKSLYGLKQSH</sequence>
<proteinExistence type="predicted"/>
<reference evidence="2 3" key="1">
    <citation type="journal article" date="2017" name="Nat. Commun.">
        <title>Genome assembly with in vitro proximity ligation data and whole-genome triplication in lettuce.</title>
        <authorList>
            <person name="Reyes-Chin-Wo S."/>
            <person name="Wang Z."/>
            <person name="Yang X."/>
            <person name="Kozik A."/>
            <person name="Arikit S."/>
            <person name="Song C."/>
            <person name="Xia L."/>
            <person name="Froenicke L."/>
            <person name="Lavelle D.O."/>
            <person name="Truco M.J."/>
            <person name="Xia R."/>
            <person name="Zhu S."/>
            <person name="Xu C."/>
            <person name="Xu H."/>
            <person name="Xu X."/>
            <person name="Cox K."/>
            <person name="Korf I."/>
            <person name="Meyers B.C."/>
            <person name="Michelmore R.W."/>
        </authorList>
    </citation>
    <scope>NUCLEOTIDE SEQUENCE [LARGE SCALE GENOMIC DNA]</scope>
    <source>
        <strain evidence="3">cv. Salinas</strain>
        <tissue evidence="2">Seedlings</tissue>
    </source>
</reference>
<protein>
    <recommendedName>
        <fullName evidence="1">Reverse transcriptase Ty1/copia-type domain-containing protein</fullName>
    </recommendedName>
</protein>
<dbReference type="AlphaFoldDB" id="A0A9R1WVY2"/>
<dbReference type="InterPro" id="IPR013103">
    <property type="entry name" value="RVT_2"/>
</dbReference>
<gene>
    <name evidence="2" type="ORF">LSAT_V11C900481990</name>
</gene>
<keyword evidence="3" id="KW-1185">Reference proteome</keyword>